<keyword evidence="9 11" id="KW-0456">Lyase</keyword>
<dbReference type="Proteomes" id="UP000664601">
    <property type="component" value="Unassembled WGS sequence"/>
</dbReference>
<comment type="pathway">
    <text evidence="2 11">Carbohydrate biosynthesis; gluconeogenesis.</text>
</comment>
<keyword evidence="7 11" id="KW-0408">Iron</keyword>
<reference evidence="14 15" key="1">
    <citation type="submission" date="2021-03" db="EMBL/GenBank/DDBJ databases">
        <title>Enterococcal diversity collection.</title>
        <authorList>
            <person name="Gilmore M.S."/>
            <person name="Schwartzman J."/>
            <person name="Van Tyne D."/>
            <person name="Martin M."/>
            <person name="Earl A.M."/>
            <person name="Manson A.L."/>
            <person name="Straub T."/>
            <person name="Salamzade R."/>
            <person name="Saavedra J."/>
            <person name="Lebreton F."/>
            <person name="Prichula J."/>
            <person name="Schaufler K."/>
            <person name="Gaca A."/>
            <person name="Sgardioli B."/>
            <person name="Wagenaar J."/>
            <person name="Strong T."/>
        </authorList>
    </citation>
    <scope>NUCLEOTIDE SEQUENCE [LARGE SCALE GENOMIC DNA]</scope>
    <source>
        <strain evidence="14 15">669A</strain>
    </source>
</reference>
<evidence type="ECO:0000256" key="11">
    <source>
        <dbReference type="PIRNR" id="PIRNR036692"/>
    </source>
</evidence>
<evidence type="ECO:0000256" key="5">
    <source>
        <dbReference type="ARBA" id="ARBA00022485"/>
    </source>
</evidence>
<accession>A0ABS3L823</accession>
<protein>
    <recommendedName>
        <fullName evidence="11">L-serine deaminase</fullName>
    </recommendedName>
</protein>
<dbReference type="InterPro" id="IPR004643">
    <property type="entry name" value="Fe-S_L-Ser_bsu"/>
</dbReference>
<evidence type="ECO:0000256" key="4">
    <source>
        <dbReference type="ARBA" id="ARBA00022432"/>
    </source>
</evidence>
<organism evidence="14 15">
    <name type="scientific">Candidatus Enterococcus moelleringii</name>
    <dbReference type="NCBI Taxonomy" id="2815325"/>
    <lineage>
        <taxon>Bacteria</taxon>
        <taxon>Bacillati</taxon>
        <taxon>Bacillota</taxon>
        <taxon>Bacilli</taxon>
        <taxon>Lactobacillales</taxon>
        <taxon>Enterococcaceae</taxon>
        <taxon>Enterococcus</taxon>
    </lineage>
</organism>
<evidence type="ECO:0000256" key="12">
    <source>
        <dbReference type="RuleBase" id="RU366059"/>
    </source>
</evidence>
<dbReference type="SUPFAM" id="SSF143548">
    <property type="entry name" value="Serine metabolism enzymes domain"/>
    <property type="match status" value="1"/>
</dbReference>
<dbReference type="InterPro" id="IPR005131">
    <property type="entry name" value="Ser_deHydtase_bsu"/>
</dbReference>
<gene>
    <name evidence="14" type="primary">sdaAB</name>
    <name evidence="14" type="ORF">JZO70_06325</name>
</gene>
<evidence type="ECO:0000256" key="6">
    <source>
        <dbReference type="ARBA" id="ARBA00022723"/>
    </source>
</evidence>
<comment type="cofactor">
    <cofactor evidence="1 12">
        <name>[4Fe-4S] cluster</name>
        <dbReference type="ChEBI" id="CHEBI:49883"/>
    </cofactor>
</comment>
<evidence type="ECO:0000256" key="7">
    <source>
        <dbReference type="ARBA" id="ARBA00023004"/>
    </source>
</evidence>
<dbReference type="EMBL" id="JAFREM010000011">
    <property type="protein sequence ID" value="MBO1305765.1"/>
    <property type="molecule type" value="Genomic_DNA"/>
</dbReference>
<evidence type="ECO:0000256" key="2">
    <source>
        <dbReference type="ARBA" id="ARBA00004742"/>
    </source>
</evidence>
<evidence type="ECO:0000256" key="1">
    <source>
        <dbReference type="ARBA" id="ARBA00001966"/>
    </source>
</evidence>
<comment type="similarity">
    <text evidence="3 11 12">Belongs to the iron-sulfur dependent L-serine dehydratase family.</text>
</comment>
<keyword evidence="5 11" id="KW-0004">4Fe-4S</keyword>
<evidence type="ECO:0000256" key="10">
    <source>
        <dbReference type="ARBA" id="ARBA00049406"/>
    </source>
</evidence>
<sequence length="215" mass="23160">MNYKSCFDVIGPIMIGPSSSHTAGALAIGAAARKLFGGTPNKISIKYYESFADTHKGHGTDFAIIGGVLGFKANDAGVINSIAIAEEQGIEIEFHEMCEESPVQHANTACVTLSDDTHEIHLTGISVGGGTIEVKYIELEGFGVELHGPLPILIVINEDERAMQKFKESDLTINSVSRYVNHDAALFAFDLDTTPMESVKDELFSLDDSSQIILL</sequence>
<evidence type="ECO:0000259" key="13">
    <source>
        <dbReference type="Pfam" id="PF03315"/>
    </source>
</evidence>
<comment type="catalytic activity">
    <reaction evidence="10 11 12">
        <text>L-serine = pyruvate + NH4(+)</text>
        <dbReference type="Rhea" id="RHEA:19169"/>
        <dbReference type="ChEBI" id="CHEBI:15361"/>
        <dbReference type="ChEBI" id="CHEBI:28938"/>
        <dbReference type="ChEBI" id="CHEBI:33384"/>
        <dbReference type="EC" id="4.3.1.17"/>
    </reaction>
</comment>
<proteinExistence type="inferred from homology"/>
<evidence type="ECO:0000256" key="8">
    <source>
        <dbReference type="ARBA" id="ARBA00023014"/>
    </source>
</evidence>
<dbReference type="PANTHER" id="PTHR30182:SF12">
    <property type="entry name" value="L-SERINE DEHYDRATASE, BETA CHAIN-RELATED"/>
    <property type="match status" value="1"/>
</dbReference>
<dbReference type="Pfam" id="PF03315">
    <property type="entry name" value="SDH_beta"/>
    <property type="match status" value="1"/>
</dbReference>
<keyword evidence="6 11" id="KW-0479">Metal-binding</keyword>
<keyword evidence="15" id="KW-1185">Reference proteome</keyword>
<keyword evidence="4 11" id="KW-0312">Gluconeogenesis</keyword>
<dbReference type="InterPro" id="IPR029009">
    <property type="entry name" value="ASB_dom_sf"/>
</dbReference>
<dbReference type="PANTHER" id="PTHR30182">
    <property type="entry name" value="L-SERINE DEHYDRATASE"/>
    <property type="match status" value="1"/>
</dbReference>
<comment type="caution">
    <text evidence="14">The sequence shown here is derived from an EMBL/GenBank/DDBJ whole genome shotgun (WGS) entry which is preliminary data.</text>
</comment>
<evidence type="ECO:0000313" key="15">
    <source>
        <dbReference type="Proteomes" id="UP000664601"/>
    </source>
</evidence>
<dbReference type="NCBIfam" id="TIGR00719">
    <property type="entry name" value="sda_beta"/>
    <property type="match status" value="1"/>
</dbReference>
<evidence type="ECO:0000256" key="9">
    <source>
        <dbReference type="ARBA" id="ARBA00023239"/>
    </source>
</evidence>
<feature type="domain" description="Serine dehydratase beta chain" evidence="13">
    <location>
        <begin position="5"/>
        <end position="130"/>
    </location>
</feature>
<evidence type="ECO:0000313" key="14">
    <source>
        <dbReference type="EMBL" id="MBO1305765.1"/>
    </source>
</evidence>
<dbReference type="RefSeq" id="WP_207672820.1">
    <property type="nucleotide sequence ID" value="NZ_JAFREM010000011.1"/>
</dbReference>
<name>A0ABS3L823_9ENTE</name>
<dbReference type="InterPro" id="IPR051318">
    <property type="entry name" value="Fe-S_L-Ser"/>
</dbReference>
<dbReference type="PIRSF" id="PIRSF036692">
    <property type="entry name" value="SDH_B"/>
    <property type="match status" value="1"/>
</dbReference>
<evidence type="ECO:0000256" key="3">
    <source>
        <dbReference type="ARBA" id="ARBA00008636"/>
    </source>
</evidence>
<dbReference type="Gene3D" id="3.30.1330.90">
    <property type="entry name" value="D-3-phosphoglycerate dehydrogenase, domain 3"/>
    <property type="match status" value="1"/>
</dbReference>
<keyword evidence="8 11" id="KW-0411">Iron-sulfur</keyword>
<dbReference type="GO" id="GO:0003941">
    <property type="term" value="F:L-serine ammonia-lyase activity"/>
    <property type="evidence" value="ECO:0007669"/>
    <property type="project" value="UniProtKB-EC"/>
</dbReference>